<dbReference type="Proteomes" id="UP000789759">
    <property type="component" value="Unassembled WGS sequence"/>
</dbReference>
<name>A0A9N9HWW8_9GLOM</name>
<evidence type="ECO:0000313" key="2">
    <source>
        <dbReference type="EMBL" id="CAG8710861.1"/>
    </source>
</evidence>
<evidence type="ECO:0000256" key="1">
    <source>
        <dbReference type="SAM" id="MobiDB-lite"/>
    </source>
</evidence>
<dbReference type="AlphaFoldDB" id="A0A9N9HWW8"/>
<accession>A0A9N9HWW8</accession>
<organism evidence="2 3">
    <name type="scientific">Cetraspora pellucida</name>
    <dbReference type="NCBI Taxonomy" id="1433469"/>
    <lineage>
        <taxon>Eukaryota</taxon>
        <taxon>Fungi</taxon>
        <taxon>Fungi incertae sedis</taxon>
        <taxon>Mucoromycota</taxon>
        <taxon>Glomeromycotina</taxon>
        <taxon>Glomeromycetes</taxon>
        <taxon>Diversisporales</taxon>
        <taxon>Gigasporaceae</taxon>
        <taxon>Cetraspora</taxon>
    </lineage>
</organism>
<keyword evidence="3" id="KW-1185">Reference proteome</keyword>
<gene>
    <name evidence="2" type="ORF">CPELLU_LOCUS12322</name>
</gene>
<sequence>MLVVDLLTGNISEADPEAGPESNISEPSNPESQTYYFLNLNIEVPWLILFSENEKYHEGWQNNIQYAKDIFKVNEAKYAFLTWFIDTKEHKLEARMTEEQAQEILNAINNSEYLIRIKFIQADTSKRTNSKYIKSGQNVILTKKTKLGFWIGIDEKFLVREVSRQSEVGELDSNAVVYGLYQIQVPDINRLMLMKNGALNLQDVTELEKILKQPIKLLDITYSTIFNSKKYRLGKYEEIEMKKYTDIINACKELFEDVVNWQFQEGIISEEKKELSKDNIIGFVQDMERQKAECLLYFYNIFSKQASMLAYAYINLLKILRRFDPNEVVSTDSIYVRKDALYKIENIPAFFKQVEEWFYSRANAKIYKSDSYALLHQPEEQEIQKIQPGQ</sequence>
<feature type="compositionally biased region" description="Low complexity" evidence="1">
    <location>
        <begin position="20"/>
        <end position="29"/>
    </location>
</feature>
<dbReference type="EMBL" id="CAJVQA010011793">
    <property type="protein sequence ID" value="CAG8710861.1"/>
    <property type="molecule type" value="Genomic_DNA"/>
</dbReference>
<evidence type="ECO:0000313" key="3">
    <source>
        <dbReference type="Proteomes" id="UP000789759"/>
    </source>
</evidence>
<comment type="caution">
    <text evidence="2">The sequence shown here is derived from an EMBL/GenBank/DDBJ whole genome shotgun (WGS) entry which is preliminary data.</text>
</comment>
<reference evidence="2" key="1">
    <citation type="submission" date="2021-06" db="EMBL/GenBank/DDBJ databases">
        <authorList>
            <person name="Kallberg Y."/>
            <person name="Tangrot J."/>
            <person name="Rosling A."/>
        </authorList>
    </citation>
    <scope>NUCLEOTIDE SEQUENCE</scope>
    <source>
        <strain evidence="2">FL966</strain>
    </source>
</reference>
<dbReference type="OrthoDB" id="2414218at2759"/>
<proteinExistence type="predicted"/>
<feature type="region of interest" description="Disordered" evidence="1">
    <location>
        <begin position="10"/>
        <end position="29"/>
    </location>
</feature>
<protein>
    <submittedName>
        <fullName evidence="2">24655_t:CDS:1</fullName>
    </submittedName>
</protein>